<gene>
    <name evidence="1" type="ORF">P168DRAFT_25891</name>
</gene>
<keyword evidence="2" id="KW-1185">Reference proteome</keyword>
<evidence type="ECO:0000313" key="1">
    <source>
        <dbReference type="EMBL" id="PKY08888.1"/>
    </source>
</evidence>
<organism evidence="1 2">
    <name type="scientific">Aspergillus campestris (strain IBT 28561)</name>
    <dbReference type="NCBI Taxonomy" id="1392248"/>
    <lineage>
        <taxon>Eukaryota</taxon>
        <taxon>Fungi</taxon>
        <taxon>Dikarya</taxon>
        <taxon>Ascomycota</taxon>
        <taxon>Pezizomycotina</taxon>
        <taxon>Eurotiomycetes</taxon>
        <taxon>Eurotiomycetidae</taxon>
        <taxon>Eurotiales</taxon>
        <taxon>Aspergillaceae</taxon>
        <taxon>Aspergillus</taxon>
        <taxon>Aspergillus subgen. Circumdati</taxon>
    </lineage>
</organism>
<dbReference type="AlphaFoldDB" id="A0A2I1DG95"/>
<dbReference type="VEuPathDB" id="FungiDB:P168DRAFT_25891"/>
<dbReference type="EMBL" id="MSFM01000001">
    <property type="protein sequence ID" value="PKY08888.1"/>
    <property type="molecule type" value="Genomic_DNA"/>
</dbReference>
<reference evidence="1" key="1">
    <citation type="submission" date="2016-12" db="EMBL/GenBank/DDBJ databases">
        <title>The genomes of Aspergillus section Nigri reveals drivers in fungal speciation.</title>
        <authorList>
            <consortium name="DOE Joint Genome Institute"/>
            <person name="Vesth T.C."/>
            <person name="Nybo J."/>
            <person name="Theobald S."/>
            <person name="Brandl J."/>
            <person name="Frisvad J.C."/>
            <person name="Nielsen K.F."/>
            <person name="Lyhne E.K."/>
            <person name="Kogle M.E."/>
            <person name="Kuo A."/>
            <person name="Riley R."/>
            <person name="Clum A."/>
            <person name="Nolan M."/>
            <person name="Lipzen A."/>
            <person name="Salamov A."/>
            <person name="Henrissat B."/>
            <person name="Wiebenga A."/>
            <person name="De vries R.P."/>
            <person name="Grigoriev I.V."/>
            <person name="Mortensen U.H."/>
            <person name="Andersen M.R."/>
            <person name="Baker S.E."/>
        </authorList>
    </citation>
    <scope>NUCLEOTIDE SEQUENCE</scope>
    <source>
        <strain evidence="1">IBT 28561</strain>
    </source>
</reference>
<sequence>MLPAVADSINDQDLSIPVVRPLHRRHSPLKPLQSSISLTLRRPCGASVEAFQKPQALTRLGGQLYRIGLFLARCKASPFLDRKYTGRNSGLLKTEPTNSGKCRNGGAVIGLVWLSLIHRLNGYTIDGRLVQQSMYIGETFADRVDSASEKRVSSEDA</sequence>
<accession>A0A2I1DG95</accession>
<dbReference type="RefSeq" id="XP_024697482.1">
    <property type="nucleotide sequence ID" value="XM_024834615.1"/>
</dbReference>
<comment type="caution">
    <text evidence="1">The sequence shown here is derived from an EMBL/GenBank/DDBJ whole genome shotgun (WGS) entry which is preliminary data.</text>
</comment>
<protein>
    <submittedName>
        <fullName evidence="1">Uncharacterized protein</fullName>
    </submittedName>
</protein>
<evidence type="ECO:0000313" key="2">
    <source>
        <dbReference type="Proteomes" id="UP000234254"/>
    </source>
</evidence>
<name>A0A2I1DG95_ASPC2</name>
<dbReference type="Proteomes" id="UP000234254">
    <property type="component" value="Unassembled WGS sequence"/>
</dbReference>
<proteinExistence type="predicted"/>
<dbReference type="GeneID" id="36542139"/>